<accession>A0ACA9SUI1</accession>
<evidence type="ECO:0000313" key="2">
    <source>
        <dbReference type="Proteomes" id="UP000789920"/>
    </source>
</evidence>
<sequence>KIQAGKTEIKTDKQGDYIRRVTLSTTMVSQYLEKEYSGLEKTTKKPREYHVKEALTRYMKDTEEVKETEKYRKRKKLPHEYHI</sequence>
<gene>
    <name evidence="1" type="ORF">RPERSI_LOCUS35578</name>
</gene>
<name>A0ACA9SUI1_9GLOM</name>
<reference evidence="1" key="1">
    <citation type="submission" date="2021-06" db="EMBL/GenBank/DDBJ databases">
        <authorList>
            <person name="Kallberg Y."/>
            <person name="Tangrot J."/>
            <person name="Rosling A."/>
        </authorList>
    </citation>
    <scope>NUCLEOTIDE SEQUENCE</scope>
    <source>
        <strain evidence="1">MA461A</strain>
    </source>
</reference>
<dbReference type="EMBL" id="CAJVQC010165397">
    <property type="protein sequence ID" value="CAG8849413.1"/>
    <property type="molecule type" value="Genomic_DNA"/>
</dbReference>
<proteinExistence type="predicted"/>
<feature type="non-terminal residue" evidence="1">
    <location>
        <position position="83"/>
    </location>
</feature>
<keyword evidence="2" id="KW-1185">Reference proteome</keyword>
<dbReference type="Proteomes" id="UP000789920">
    <property type="component" value="Unassembled WGS sequence"/>
</dbReference>
<protein>
    <submittedName>
        <fullName evidence="1">828_t:CDS:1</fullName>
    </submittedName>
</protein>
<evidence type="ECO:0000313" key="1">
    <source>
        <dbReference type="EMBL" id="CAG8849413.1"/>
    </source>
</evidence>
<feature type="non-terminal residue" evidence="1">
    <location>
        <position position="1"/>
    </location>
</feature>
<organism evidence="1 2">
    <name type="scientific">Racocetra persica</name>
    <dbReference type="NCBI Taxonomy" id="160502"/>
    <lineage>
        <taxon>Eukaryota</taxon>
        <taxon>Fungi</taxon>
        <taxon>Fungi incertae sedis</taxon>
        <taxon>Mucoromycota</taxon>
        <taxon>Glomeromycotina</taxon>
        <taxon>Glomeromycetes</taxon>
        <taxon>Diversisporales</taxon>
        <taxon>Gigasporaceae</taxon>
        <taxon>Racocetra</taxon>
    </lineage>
</organism>
<comment type="caution">
    <text evidence="1">The sequence shown here is derived from an EMBL/GenBank/DDBJ whole genome shotgun (WGS) entry which is preliminary data.</text>
</comment>